<evidence type="ECO:0000313" key="3">
    <source>
        <dbReference type="Proteomes" id="UP000053268"/>
    </source>
</evidence>
<keyword evidence="3" id="KW-1185">Reference proteome</keyword>
<organism evidence="2 3">
    <name type="scientific">Papilio xuthus</name>
    <name type="common">Asian swallowtail butterfly</name>
    <dbReference type="NCBI Taxonomy" id="66420"/>
    <lineage>
        <taxon>Eukaryota</taxon>
        <taxon>Metazoa</taxon>
        <taxon>Ecdysozoa</taxon>
        <taxon>Arthropoda</taxon>
        <taxon>Hexapoda</taxon>
        <taxon>Insecta</taxon>
        <taxon>Pterygota</taxon>
        <taxon>Neoptera</taxon>
        <taxon>Endopterygota</taxon>
        <taxon>Lepidoptera</taxon>
        <taxon>Glossata</taxon>
        <taxon>Ditrysia</taxon>
        <taxon>Papilionoidea</taxon>
        <taxon>Papilionidae</taxon>
        <taxon>Papilioninae</taxon>
        <taxon>Papilio</taxon>
    </lineage>
</organism>
<sequence length="122" mass="12956">MYVCMYVCSGTTCNKFASLLHTNPAPTASTFAADEHRAQQINAASAGDEAGEGEPRPTITMPGAAPSRPAPYAHYDEDAPPAADAAVNILHSTSLRLVRIAAPPSFSSVLARQHPKRQKVLR</sequence>
<gene>
    <name evidence="2" type="ORF">RR46_14630</name>
</gene>
<name>A0A194PCU4_PAPXU</name>
<evidence type="ECO:0000313" key="2">
    <source>
        <dbReference type="EMBL" id="KPI91126.1"/>
    </source>
</evidence>
<feature type="region of interest" description="Disordered" evidence="1">
    <location>
        <begin position="42"/>
        <end position="78"/>
    </location>
</feature>
<dbReference type="EMBL" id="KQ459606">
    <property type="protein sequence ID" value="KPI91126.1"/>
    <property type="molecule type" value="Genomic_DNA"/>
</dbReference>
<dbReference type="Proteomes" id="UP000053268">
    <property type="component" value="Unassembled WGS sequence"/>
</dbReference>
<dbReference type="AlphaFoldDB" id="A0A194PCU4"/>
<protein>
    <submittedName>
        <fullName evidence="2">Uncharacterized protein</fullName>
    </submittedName>
</protein>
<evidence type="ECO:0000256" key="1">
    <source>
        <dbReference type="SAM" id="MobiDB-lite"/>
    </source>
</evidence>
<accession>A0A194PCU4</accession>
<proteinExistence type="predicted"/>
<reference evidence="2 3" key="1">
    <citation type="journal article" date="2015" name="Nat. Commun.">
        <title>Outbred genome sequencing and CRISPR/Cas9 gene editing in butterflies.</title>
        <authorList>
            <person name="Li X."/>
            <person name="Fan D."/>
            <person name="Zhang W."/>
            <person name="Liu G."/>
            <person name="Zhang L."/>
            <person name="Zhao L."/>
            <person name="Fang X."/>
            <person name="Chen L."/>
            <person name="Dong Y."/>
            <person name="Chen Y."/>
            <person name="Ding Y."/>
            <person name="Zhao R."/>
            <person name="Feng M."/>
            <person name="Zhu Y."/>
            <person name="Feng Y."/>
            <person name="Jiang X."/>
            <person name="Zhu D."/>
            <person name="Xiang H."/>
            <person name="Feng X."/>
            <person name="Li S."/>
            <person name="Wang J."/>
            <person name="Zhang G."/>
            <person name="Kronforst M.R."/>
            <person name="Wang W."/>
        </authorList>
    </citation>
    <scope>NUCLEOTIDE SEQUENCE [LARGE SCALE GENOMIC DNA]</scope>
    <source>
        <strain evidence="2">Ya'a_city_454_Px</strain>
        <tissue evidence="2">Whole body</tissue>
    </source>
</reference>